<evidence type="ECO:0000313" key="3">
    <source>
        <dbReference type="Proteomes" id="UP000321026"/>
    </source>
</evidence>
<sequence>MTDGFIQKNDELDEKSQVSDSLGIDRIFKGFTNKIFSIEKPSIVALVGPFGSGKSTMLHQIMVERSGKEIWFEFDAWKYPDRKDLWEGFVLDLAKSTSPLEFSKAEKAIAGKQNDDKKTLISTLSRIPGLTSLEGLNHFMETSPAKRVDDIQKILKDLVLKIKKDLFIILEDIDRSGDSGIFFLETLKQFLRTSDLSKKIIIIVPVANESYYKNIDSYAKCVDYFDFFEKFEIKLDAFVNKVFDEKLFSEKYTRPGDDKEWDGHLLKSQTISFLEGILLEMPGMNMRKLKLIIRKANLVFKNQTSDNQDPDFRVTLCIEACKYFKVNDNSDLNYFEDFKNRGAVIRGNIFSSFLYAILFSNQYIYSRSASRGSENILVQPPKDFRIIERRDDDKRAYPSHLWQLNSMFDDKAEYGIAKFYFQY</sequence>
<name>A0A5C7J4B2_9BACT</name>
<dbReference type="EMBL" id="SSDS01000075">
    <property type="protein sequence ID" value="TXG76355.1"/>
    <property type="molecule type" value="Genomic_DNA"/>
</dbReference>
<dbReference type="InterPro" id="IPR027417">
    <property type="entry name" value="P-loop_NTPase"/>
</dbReference>
<evidence type="ECO:0000259" key="1">
    <source>
        <dbReference type="SMART" id="SM00382"/>
    </source>
</evidence>
<comment type="caution">
    <text evidence="2">The sequence shown here is derived from an EMBL/GenBank/DDBJ whole genome shotgun (WGS) entry which is preliminary data.</text>
</comment>
<proteinExistence type="predicted"/>
<dbReference type="SUPFAM" id="SSF52540">
    <property type="entry name" value="P-loop containing nucleoside triphosphate hydrolases"/>
    <property type="match status" value="1"/>
</dbReference>
<dbReference type="InterPro" id="IPR011646">
    <property type="entry name" value="KAP_P-loop"/>
</dbReference>
<protein>
    <recommendedName>
        <fullName evidence="1">AAA+ ATPase domain-containing protein</fullName>
    </recommendedName>
</protein>
<accession>A0A5C7J4B2</accession>
<feature type="domain" description="AAA+ ATPase" evidence="1">
    <location>
        <begin position="40"/>
        <end position="216"/>
    </location>
</feature>
<dbReference type="AlphaFoldDB" id="A0A5C7J4B2"/>
<dbReference type="Gene3D" id="3.40.50.300">
    <property type="entry name" value="P-loop containing nucleotide triphosphate hydrolases"/>
    <property type="match status" value="1"/>
</dbReference>
<evidence type="ECO:0000313" key="2">
    <source>
        <dbReference type="EMBL" id="TXG76355.1"/>
    </source>
</evidence>
<gene>
    <name evidence="2" type="ORF">E6Q11_04750</name>
</gene>
<dbReference type="Proteomes" id="UP000321026">
    <property type="component" value="Unassembled WGS sequence"/>
</dbReference>
<dbReference type="InterPro" id="IPR003593">
    <property type="entry name" value="AAA+_ATPase"/>
</dbReference>
<reference evidence="2 3" key="1">
    <citation type="submission" date="2018-09" db="EMBL/GenBank/DDBJ databases">
        <title>Metagenome Assembled Genomes from an Advanced Water Purification Facility.</title>
        <authorList>
            <person name="Stamps B.W."/>
            <person name="Spear J.R."/>
        </authorList>
    </citation>
    <scope>NUCLEOTIDE SEQUENCE [LARGE SCALE GENOMIC DNA]</scope>
    <source>
        <strain evidence="2">Bin_63_2</strain>
    </source>
</reference>
<dbReference type="Pfam" id="PF07693">
    <property type="entry name" value="KAP_NTPase"/>
    <property type="match status" value="1"/>
</dbReference>
<organism evidence="2 3">
    <name type="scientific">Candidatus Dojkabacteria bacterium</name>
    <dbReference type="NCBI Taxonomy" id="2099670"/>
    <lineage>
        <taxon>Bacteria</taxon>
        <taxon>Candidatus Dojkabacteria</taxon>
    </lineage>
</organism>
<dbReference type="SMART" id="SM00382">
    <property type="entry name" value="AAA"/>
    <property type="match status" value="1"/>
</dbReference>